<comment type="similarity">
    <text evidence="1">Belongs to the peptidase S1C family.</text>
</comment>
<keyword evidence="8" id="KW-1185">Reference proteome</keyword>
<keyword evidence="5" id="KW-1133">Transmembrane helix</keyword>
<keyword evidence="3" id="KW-0378">Hydrolase</keyword>
<dbReference type="SMART" id="SM00228">
    <property type="entry name" value="PDZ"/>
    <property type="match status" value="1"/>
</dbReference>
<feature type="domain" description="PDZ" evidence="6">
    <location>
        <begin position="426"/>
        <end position="500"/>
    </location>
</feature>
<keyword evidence="5" id="KW-0472">Membrane</keyword>
<reference evidence="7 8" key="1">
    <citation type="submission" date="2019-03" db="EMBL/GenBank/DDBJ databases">
        <title>Genomic Encyclopedia of Archaeal and Bacterial Type Strains, Phase II (KMG-II): from individual species to whole genera.</title>
        <authorList>
            <person name="Goeker M."/>
        </authorList>
    </citation>
    <scope>NUCLEOTIDE SEQUENCE [LARGE SCALE GENOMIC DNA]</scope>
    <source>
        <strain evidence="7 8">DSM 45499</strain>
    </source>
</reference>
<dbReference type="InterPro" id="IPR051201">
    <property type="entry name" value="Chloro_Bact_Ser_Proteases"/>
</dbReference>
<protein>
    <submittedName>
        <fullName evidence="7">S1-C subfamily serine protease</fullName>
    </submittedName>
</protein>
<evidence type="ECO:0000256" key="4">
    <source>
        <dbReference type="SAM" id="MobiDB-lite"/>
    </source>
</evidence>
<name>A0A4R7VDB8_9PSEU</name>
<dbReference type="InterPro" id="IPR043504">
    <property type="entry name" value="Peptidase_S1_PA_chymotrypsin"/>
</dbReference>
<dbReference type="PANTHER" id="PTHR43343:SF3">
    <property type="entry name" value="PROTEASE DO-LIKE 8, CHLOROPLASTIC"/>
    <property type="match status" value="1"/>
</dbReference>
<dbReference type="EMBL" id="SOCP01000010">
    <property type="protein sequence ID" value="TDV47133.1"/>
    <property type="molecule type" value="Genomic_DNA"/>
</dbReference>
<dbReference type="RefSeq" id="WP_133905619.1">
    <property type="nucleotide sequence ID" value="NZ_SOCP01000010.1"/>
</dbReference>
<feature type="compositionally biased region" description="Polar residues" evidence="4">
    <location>
        <begin position="1"/>
        <end position="16"/>
    </location>
</feature>
<evidence type="ECO:0000313" key="8">
    <source>
        <dbReference type="Proteomes" id="UP000294927"/>
    </source>
</evidence>
<keyword evidence="2 7" id="KW-0645">Protease</keyword>
<gene>
    <name evidence="7" type="ORF">CLV71_110317</name>
</gene>
<keyword evidence="5" id="KW-0812">Transmembrane</keyword>
<sequence length="512" mass="52362">MNEQWNSEPGTPSNGSAVPGGDDRPRLGPRPLHRPDVDPQTAAVFGRPSGVDGAFSPQTAQRPALGDLKTAPPAPESLASAFGRPDGSREILQRPPGDEYGVNGVDPWDPAAAHDPWRDPSAGAVIGPPAVGPDSESTDEKPAARPAGQLLSLPEVLFGRRVKVSALVILGVIALVIGIGGGIVAYLVADRSDQLYSDATLAQVEPAKERPAGSVADIARRVRPAVVTIEVRTDQGAGVGSGAVIDSGGYILTNEHVVTLEGSASQGQKITVVFNDGKRAEAKLVGTDPKMDLAVVKVDVDVSTVIQFGKSADLAVGDTVIAIGSPLDQADTVTMGIVSALNRPVVLGGEDGEPAAYDAIQTDAAINQGNSGGALVDSTGALVGVNSSIISTSSEGGSIGLGYAIPIDDARPVAEALIRSGKVNHADMGVNASSVSAETAEGARIQNVRQGGAADKAGIKQNDVIRKVGDRVIANAAELIVAVRHYQIGQTVPVVLARDGSELTVQVTLQSD</sequence>
<dbReference type="InterPro" id="IPR036034">
    <property type="entry name" value="PDZ_sf"/>
</dbReference>
<accession>A0A4R7VDB8</accession>
<dbReference type="InterPro" id="IPR001478">
    <property type="entry name" value="PDZ"/>
</dbReference>
<dbReference type="Gene3D" id="2.40.10.10">
    <property type="entry name" value="Trypsin-like serine proteases"/>
    <property type="match status" value="2"/>
</dbReference>
<dbReference type="SUPFAM" id="SSF50494">
    <property type="entry name" value="Trypsin-like serine proteases"/>
    <property type="match status" value="1"/>
</dbReference>
<comment type="caution">
    <text evidence="7">The sequence shown here is derived from an EMBL/GenBank/DDBJ whole genome shotgun (WGS) entry which is preliminary data.</text>
</comment>
<dbReference type="SUPFAM" id="SSF50156">
    <property type="entry name" value="PDZ domain-like"/>
    <property type="match status" value="1"/>
</dbReference>
<organism evidence="7 8">
    <name type="scientific">Actinophytocola oryzae</name>
    <dbReference type="NCBI Taxonomy" id="502181"/>
    <lineage>
        <taxon>Bacteria</taxon>
        <taxon>Bacillati</taxon>
        <taxon>Actinomycetota</taxon>
        <taxon>Actinomycetes</taxon>
        <taxon>Pseudonocardiales</taxon>
        <taxon>Pseudonocardiaceae</taxon>
    </lineage>
</organism>
<dbReference type="PRINTS" id="PR00834">
    <property type="entry name" value="PROTEASES2C"/>
</dbReference>
<feature type="region of interest" description="Disordered" evidence="4">
    <location>
        <begin position="1"/>
        <end position="146"/>
    </location>
</feature>
<dbReference type="GO" id="GO:0006508">
    <property type="term" value="P:proteolysis"/>
    <property type="evidence" value="ECO:0007669"/>
    <property type="project" value="UniProtKB-KW"/>
</dbReference>
<evidence type="ECO:0000256" key="1">
    <source>
        <dbReference type="ARBA" id="ARBA00010541"/>
    </source>
</evidence>
<dbReference type="InterPro" id="IPR009003">
    <property type="entry name" value="Peptidase_S1_PA"/>
</dbReference>
<dbReference type="Pfam" id="PF13365">
    <property type="entry name" value="Trypsin_2"/>
    <property type="match status" value="1"/>
</dbReference>
<dbReference type="Pfam" id="PF13180">
    <property type="entry name" value="PDZ_2"/>
    <property type="match status" value="1"/>
</dbReference>
<dbReference type="Gene3D" id="2.30.42.10">
    <property type="match status" value="1"/>
</dbReference>
<dbReference type="InterPro" id="IPR001940">
    <property type="entry name" value="Peptidase_S1C"/>
</dbReference>
<evidence type="ECO:0000256" key="5">
    <source>
        <dbReference type="SAM" id="Phobius"/>
    </source>
</evidence>
<evidence type="ECO:0000313" key="7">
    <source>
        <dbReference type="EMBL" id="TDV47133.1"/>
    </source>
</evidence>
<feature type="transmembrane region" description="Helical" evidence="5">
    <location>
        <begin position="167"/>
        <end position="189"/>
    </location>
</feature>
<evidence type="ECO:0000259" key="6">
    <source>
        <dbReference type="SMART" id="SM00228"/>
    </source>
</evidence>
<dbReference type="AlphaFoldDB" id="A0A4R7VDB8"/>
<evidence type="ECO:0000256" key="3">
    <source>
        <dbReference type="ARBA" id="ARBA00022801"/>
    </source>
</evidence>
<evidence type="ECO:0000256" key="2">
    <source>
        <dbReference type="ARBA" id="ARBA00022670"/>
    </source>
</evidence>
<dbReference type="PANTHER" id="PTHR43343">
    <property type="entry name" value="PEPTIDASE S12"/>
    <property type="match status" value="1"/>
</dbReference>
<dbReference type="GO" id="GO:0004252">
    <property type="term" value="F:serine-type endopeptidase activity"/>
    <property type="evidence" value="ECO:0007669"/>
    <property type="project" value="InterPro"/>
</dbReference>
<proteinExistence type="inferred from homology"/>
<dbReference type="Proteomes" id="UP000294927">
    <property type="component" value="Unassembled WGS sequence"/>
</dbReference>
<dbReference type="OrthoDB" id="9758917at2"/>